<dbReference type="OrthoDB" id="5461404at2"/>
<accession>A0A511RL65</accession>
<gene>
    <name evidence="3" type="ORF">ODE01S_18320</name>
</gene>
<dbReference type="Proteomes" id="UP000321827">
    <property type="component" value="Unassembled WGS sequence"/>
</dbReference>
<feature type="transmembrane region" description="Helical" evidence="1">
    <location>
        <begin position="12"/>
        <end position="34"/>
    </location>
</feature>
<keyword evidence="1" id="KW-1133">Transmembrane helix</keyword>
<name>A0A511RL65_9DEIN</name>
<dbReference type="EMBL" id="BJXN01000013">
    <property type="protein sequence ID" value="GEM90398.1"/>
    <property type="molecule type" value="Genomic_DNA"/>
</dbReference>
<reference evidence="3 4" key="1">
    <citation type="submission" date="2019-07" db="EMBL/GenBank/DDBJ databases">
        <title>Whole genome shotgun sequence of Oceanithermus desulfurans NBRC 100063.</title>
        <authorList>
            <person name="Hosoyama A."/>
            <person name="Uohara A."/>
            <person name="Ohji S."/>
            <person name="Ichikawa N."/>
        </authorList>
    </citation>
    <scope>NUCLEOTIDE SEQUENCE [LARGE SCALE GENOMIC DNA]</scope>
    <source>
        <strain evidence="3 4">NBRC 100063</strain>
    </source>
</reference>
<dbReference type="Pfam" id="PF09851">
    <property type="entry name" value="SHOCT"/>
    <property type="match status" value="1"/>
</dbReference>
<evidence type="ECO:0000259" key="2">
    <source>
        <dbReference type="Pfam" id="PF09851"/>
    </source>
</evidence>
<dbReference type="RefSeq" id="WP_147148101.1">
    <property type="nucleotide sequence ID" value="NZ_BJXN01000013.1"/>
</dbReference>
<proteinExistence type="predicted"/>
<keyword evidence="1" id="KW-0812">Transmembrane</keyword>
<protein>
    <recommendedName>
        <fullName evidence="2">SHOCT domain-containing protein</fullName>
    </recommendedName>
</protein>
<dbReference type="InterPro" id="IPR018649">
    <property type="entry name" value="SHOCT"/>
</dbReference>
<evidence type="ECO:0000256" key="1">
    <source>
        <dbReference type="SAM" id="Phobius"/>
    </source>
</evidence>
<comment type="caution">
    <text evidence="3">The sequence shown here is derived from an EMBL/GenBank/DDBJ whole genome shotgun (WGS) entry which is preliminary data.</text>
</comment>
<keyword evidence="1" id="KW-0472">Membrane</keyword>
<dbReference type="AlphaFoldDB" id="A0A511RL65"/>
<evidence type="ECO:0000313" key="4">
    <source>
        <dbReference type="Proteomes" id="UP000321827"/>
    </source>
</evidence>
<sequence>MMGWWGPGYGMGGWGFLWGLLWFALIAWGIYTLVKIASQGGFQGGSSSKQDAALELLRKRYARGEIDKETYERMKRDLEE</sequence>
<feature type="domain" description="SHOCT" evidence="2">
    <location>
        <begin position="52"/>
        <end position="78"/>
    </location>
</feature>
<evidence type="ECO:0000313" key="3">
    <source>
        <dbReference type="EMBL" id="GEM90398.1"/>
    </source>
</evidence>
<organism evidence="3 4">
    <name type="scientific">Oceanithermus desulfurans NBRC 100063</name>
    <dbReference type="NCBI Taxonomy" id="1227550"/>
    <lineage>
        <taxon>Bacteria</taxon>
        <taxon>Thermotogati</taxon>
        <taxon>Deinococcota</taxon>
        <taxon>Deinococci</taxon>
        <taxon>Thermales</taxon>
        <taxon>Thermaceae</taxon>
        <taxon>Oceanithermus</taxon>
    </lineage>
</organism>